<gene>
    <name evidence="1" type="ORF">ARMOST_18989</name>
</gene>
<protein>
    <submittedName>
        <fullName evidence="1">Uncharacterized protein</fullName>
    </submittedName>
</protein>
<name>A0A284S3A3_ARMOS</name>
<dbReference type="EMBL" id="FUEG01000029">
    <property type="protein sequence ID" value="SJL15491.1"/>
    <property type="molecule type" value="Genomic_DNA"/>
</dbReference>
<evidence type="ECO:0000313" key="1">
    <source>
        <dbReference type="EMBL" id="SJL15491.1"/>
    </source>
</evidence>
<dbReference type="Proteomes" id="UP000219338">
    <property type="component" value="Unassembled WGS sequence"/>
</dbReference>
<evidence type="ECO:0000313" key="2">
    <source>
        <dbReference type="Proteomes" id="UP000219338"/>
    </source>
</evidence>
<sequence length="150" mass="16909">MNQAQSPLWTPTVSTLTDRTRIHDPGPEKRNVGEDGGHVFCSARFANLSRTIASVVPLITNSLPPRLIHPPTSHDGWPLNQLLNGQPHFVIVRELIDAQMSCFPLLKLCKALRFLSKRTLPSGSWPQAQPHFARRFEKINFPLFLFMTSS</sequence>
<accession>A0A284S3A3</accession>
<proteinExistence type="predicted"/>
<organism evidence="1 2">
    <name type="scientific">Armillaria ostoyae</name>
    <name type="common">Armillaria root rot fungus</name>
    <dbReference type="NCBI Taxonomy" id="47428"/>
    <lineage>
        <taxon>Eukaryota</taxon>
        <taxon>Fungi</taxon>
        <taxon>Dikarya</taxon>
        <taxon>Basidiomycota</taxon>
        <taxon>Agaricomycotina</taxon>
        <taxon>Agaricomycetes</taxon>
        <taxon>Agaricomycetidae</taxon>
        <taxon>Agaricales</taxon>
        <taxon>Marasmiineae</taxon>
        <taxon>Physalacriaceae</taxon>
        <taxon>Armillaria</taxon>
    </lineage>
</organism>
<dbReference type="AlphaFoldDB" id="A0A284S3A3"/>
<keyword evidence="2" id="KW-1185">Reference proteome</keyword>
<reference evidence="2" key="1">
    <citation type="journal article" date="2017" name="Nat. Ecol. Evol.">
        <title>Genome expansion and lineage-specific genetic innovations in the forest pathogenic fungi Armillaria.</title>
        <authorList>
            <person name="Sipos G."/>
            <person name="Prasanna A.N."/>
            <person name="Walter M.C."/>
            <person name="O'Connor E."/>
            <person name="Balint B."/>
            <person name="Krizsan K."/>
            <person name="Kiss B."/>
            <person name="Hess J."/>
            <person name="Varga T."/>
            <person name="Slot J."/>
            <person name="Riley R."/>
            <person name="Boka B."/>
            <person name="Rigling D."/>
            <person name="Barry K."/>
            <person name="Lee J."/>
            <person name="Mihaltcheva S."/>
            <person name="LaButti K."/>
            <person name="Lipzen A."/>
            <person name="Waldron R."/>
            <person name="Moloney N.M."/>
            <person name="Sperisen C."/>
            <person name="Kredics L."/>
            <person name="Vagvoelgyi C."/>
            <person name="Patrignani A."/>
            <person name="Fitzpatrick D."/>
            <person name="Nagy I."/>
            <person name="Doyle S."/>
            <person name="Anderson J.B."/>
            <person name="Grigoriev I.V."/>
            <person name="Gueldener U."/>
            <person name="Muensterkoetter M."/>
            <person name="Nagy L.G."/>
        </authorList>
    </citation>
    <scope>NUCLEOTIDE SEQUENCE [LARGE SCALE GENOMIC DNA]</scope>
    <source>
        <strain evidence="2">C18/9</strain>
    </source>
</reference>